<keyword evidence="1" id="KW-0812">Transmembrane</keyword>
<sequence length="51" mass="5841">MILHWQTKHQLINNDRLIYDGTALGMLVRALVVILTLVIPFAFLASPWAYC</sequence>
<protein>
    <submittedName>
        <fullName evidence="2">Uncharacterized protein</fullName>
    </submittedName>
</protein>
<reference evidence="2" key="1">
    <citation type="submission" date="2023-01" db="EMBL/GenBank/DDBJ databases">
        <title>Sequencing of the bacterial strains from artisanal fermented milk Matsoni.</title>
        <authorList>
            <person name="Rozman V."/>
            <person name="Accetto T."/>
            <person name="Bogovic Matijasic B."/>
        </authorList>
    </citation>
    <scope>NUCLEOTIDE SEQUENCE</scope>
    <source>
        <strain evidence="2">Lbl333</strain>
    </source>
</reference>
<dbReference type="RefSeq" id="WP_236158426.1">
    <property type="nucleotide sequence ID" value="NZ_BNHZ01000018.1"/>
</dbReference>
<gene>
    <name evidence="2" type="ORF">PF586_04260</name>
</gene>
<keyword evidence="1" id="KW-1133">Transmembrane helix</keyword>
<proteinExistence type="predicted"/>
<evidence type="ECO:0000313" key="3">
    <source>
        <dbReference type="Proteomes" id="UP001210502"/>
    </source>
</evidence>
<organism evidence="2 3">
    <name type="scientific">Lactobacillus delbrueckii</name>
    <dbReference type="NCBI Taxonomy" id="1584"/>
    <lineage>
        <taxon>Bacteria</taxon>
        <taxon>Bacillati</taxon>
        <taxon>Bacillota</taxon>
        <taxon>Bacilli</taxon>
        <taxon>Lactobacillales</taxon>
        <taxon>Lactobacillaceae</taxon>
        <taxon>Lactobacillus</taxon>
    </lineage>
</organism>
<feature type="transmembrane region" description="Helical" evidence="1">
    <location>
        <begin position="26"/>
        <end position="50"/>
    </location>
</feature>
<evidence type="ECO:0000313" key="2">
    <source>
        <dbReference type="EMBL" id="MDA3767687.1"/>
    </source>
</evidence>
<keyword evidence="1" id="KW-0472">Membrane</keyword>
<accession>A0AAW5YX97</accession>
<dbReference type="EMBL" id="JAQIEY010000009">
    <property type="protein sequence ID" value="MDA3767687.1"/>
    <property type="molecule type" value="Genomic_DNA"/>
</dbReference>
<evidence type="ECO:0000256" key="1">
    <source>
        <dbReference type="SAM" id="Phobius"/>
    </source>
</evidence>
<comment type="caution">
    <text evidence="2">The sequence shown here is derived from an EMBL/GenBank/DDBJ whole genome shotgun (WGS) entry which is preliminary data.</text>
</comment>
<name>A0AAW5YX97_9LACO</name>
<dbReference type="AlphaFoldDB" id="A0AAW5YX97"/>
<dbReference type="Proteomes" id="UP001210502">
    <property type="component" value="Unassembled WGS sequence"/>
</dbReference>